<gene>
    <name evidence="1" type="ORF">PGLA1383_LOCUS1363</name>
</gene>
<evidence type="ECO:0000313" key="2">
    <source>
        <dbReference type="Proteomes" id="UP000654075"/>
    </source>
</evidence>
<name>A0A813D7B6_POLGL</name>
<dbReference type="Proteomes" id="UP000654075">
    <property type="component" value="Unassembled WGS sequence"/>
</dbReference>
<accession>A0A813D7B6</accession>
<organism evidence="1 2">
    <name type="scientific">Polarella glacialis</name>
    <name type="common">Dinoflagellate</name>
    <dbReference type="NCBI Taxonomy" id="89957"/>
    <lineage>
        <taxon>Eukaryota</taxon>
        <taxon>Sar</taxon>
        <taxon>Alveolata</taxon>
        <taxon>Dinophyceae</taxon>
        <taxon>Suessiales</taxon>
        <taxon>Suessiaceae</taxon>
        <taxon>Polarella</taxon>
    </lineage>
</organism>
<proteinExistence type="predicted"/>
<dbReference type="EMBL" id="CAJNNV010000369">
    <property type="protein sequence ID" value="CAE8582363.1"/>
    <property type="molecule type" value="Genomic_DNA"/>
</dbReference>
<reference evidence="1" key="1">
    <citation type="submission" date="2021-02" db="EMBL/GenBank/DDBJ databases">
        <authorList>
            <person name="Dougan E. K."/>
            <person name="Rhodes N."/>
            <person name="Thang M."/>
            <person name="Chan C."/>
        </authorList>
    </citation>
    <scope>NUCLEOTIDE SEQUENCE</scope>
</reference>
<comment type="caution">
    <text evidence="1">The sequence shown here is derived from an EMBL/GenBank/DDBJ whole genome shotgun (WGS) entry which is preliminary data.</text>
</comment>
<sequence>MLPGQVEVEVLPLPQLVELPSELSSPSSKRPCIDVACAKKNELDLLMMVADRLGWKTSRGAGGTVVWVNTREETTENWRSLRDGQWLSHMPGQYPDGKSI</sequence>
<evidence type="ECO:0000313" key="1">
    <source>
        <dbReference type="EMBL" id="CAE8582363.1"/>
    </source>
</evidence>
<keyword evidence="2" id="KW-1185">Reference proteome</keyword>
<protein>
    <submittedName>
        <fullName evidence="1">Uncharacterized protein</fullName>
    </submittedName>
</protein>
<dbReference type="AlphaFoldDB" id="A0A813D7B6"/>